<name>A0ABV8IPW6_9ACTN</name>
<feature type="chain" id="PRO_5045298033" description="Pyrroloquinoline-quinone binding quinoprotein" evidence="1">
    <location>
        <begin position="26"/>
        <end position="459"/>
    </location>
</feature>
<sequence length="459" mass="48972">MRAFAAALFAIGLTIGGVGGAPASAAPRDWRTTGLHPIGQPIEVGGVAVGYLVRDRHLYARAMRPESGEVLWEREITPSRQTAGILILPAKAGDNVVLLEPRPQSGKNWASLAIIEPVTGRVLQNSRPAIFRTTPYGCFDDEAACAMSVPFKGGVRKEYRLDSMTGAFTPNPADLASARTVGEGGLMELGIRPEEPLALVRDGEIQWRRPIGDAFPTGYSTDNGWNWMHAEEEGVFAGSVYGPGTWTADAVSIDLSKGASAGLDERTGAVLWRDNGSEVGCDYSLSLRGEPVRCRSRGTVRYEHKVQRESFKDVDVTLEGFDPRTGRTRWSIPAGPATALISFLTSTPVAGARSILADLPAGKRKIDLADGSLTVPAPGEVFWCLTRSRFDFHEGYTSDEFPERFDRVGDNLATACTADGKPARSGKPSAEATKAVGATANGYSVVATIDGYRGIAVGG</sequence>
<dbReference type="Proteomes" id="UP001595867">
    <property type="component" value="Unassembled WGS sequence"/>
</dbReference>
<keyword evidence="1" id="KW-0732">Signal</keyword>
<dbReference type="EMBL" id="JBHSBL010000015">
    <property type="protein sequence ID" value="MFC4066254.1"/>
    <property type="molecule type" value="Genomic_DNA"/>
</dbReference>
<dbReference type="Gene3D" id="2.130.10.10">
    <property type="entry name" value="YVTN repeat-like/Quinoprotein amine dehydrogenase"/>
    <property type="match status" value="1"/>
</dbReference>
<dbReference type="RefSeq" id="WP_378067224.1">
    <property type="nucleotide sequence ID" value="NZ_JBHSBL010000015.1"/>
</dbReference>
<evidence type="ECO:0000313" key="3">
    <source>
        <dbReference type="Proteomes" id="UP001595867"/>
    </source>
</evidence>
<evidence type="ECO:0008006" key="4">
    <source>
        <dbReference type="Google" id="ProtNLM"/>
    </source>
</evidence>
<reference evidence="3" key="1">
    <citation type="journal article" date="2019" name="Int. J. Syst. Evol. Microbiol.">
        <title>The Global Catalogue of Microorganisms (GCM) 10K type strain sequencing project: providing services to taxonomists for standard genome sequencing and annotation.</title>
        <authorList>
            <consortium name="The Broad Institute Genomics Platform"/>
            <consortium name="The Broad Institute Genome Sequencing Center for Infectious Disease"/>
            <person name="Wu L."/>
            <person name="Ma J."/>
        </authorList>
    </citation>
    <scope>NUCLEOTIDE SEQUENCE [LARGE SCALE GENOMIC DNA]</scope>
    <source>
        <strain evidence="3">TBRC 5832</strain>
    </source>
</reference>
<gene>
    <name evidence="2" type="ORF">ACFO0C_15065</name>
</gene>
<protein>
    <recommendedName>
        <fullName evidence="4">Pyrroloquinoline-quinone binding quinoprotein</fullName>
    </recommendedName>
</protein>
<evidence type="ECO:0000313" key="2">
    <source>
        <dbReference type="EMBL" id="MFC4066254.1"/>
    </source>
</evidence>
<keyword evidence="3" id="KW-1185">Reference proteome</keyword>
<evidence type="ECO:0000256" key="1">
    <source>
        <dbReference type="SAM" id="SignalP"/>
    </source>
</evidence>
<comment type="caution">
    <text evidence="2">The sequence shown here is derived from an EMBL/GenBank/DDBJ whole genome shotgun (WGS) entry which is preliminary data.</text>
</comment>
<feature type="signal peptide" evidence="1">
    <location>
        <begin position="1"/>
        <end position="25"/>
    </location>
</feature>
<proteinExistence type="predicted"/>
<organism evidence="2 3">
    <name type="scientific">Actinoplanes subglobosus</name>
    <dbReference type="NCBI Taxonomy" id="1547892"/>
    <lineage>
        <taxon>Bacteria</taxon>
        <taxon>Bacillati</taxon>
        <taxon>Actinomycetota</taxon>
        <taxon>Actinomycetes</taxon>
        <taxon>Micromonosporales</taxon>
        <taxon>Micromonosporaceae</taxon>
        <taxon>Actinoplanes</taxon>
    </lineage>
</organism>
<dbReference type="InterPro" id="IPR015943">
    <property type="entry name" value="WD40/YVTN_repeat-like_dom_sf"/>
</dbReference>
<accession>A0ABV8IPW6</accession>